<dbReference type="InterPro" id="IPR000847">
    <property type="entry name" value="LysR_HTH_N"/>
</dbReference>
<dbReference type="InterPro" id="IPR005119">
    <property type="entry name" value="LysR_subst-bd"/>
</dbReference>
<dbReference type="GO" id="GO:0003700">
    <property type="term" value="F:DNA-binding transcription factor activity"/>
    <property type="evidence" value="ECO:0007669"/>
    <property type="project" value="InterPro"/>
</dbReference>
<evidence type="ECO:0000313" key="7">
    <source>
        <dbReference type="Proteomes" id="UP000078287"/>
    </source>
</evidence>
<dbReference type="Pfam" id="PF03466">
    <property type="entry name" value="LysR_substrate"/>
    <property type="match status" value="1"/>
</dbReference>
<dbReference type="SUPFAM" id="SSF46785">
    <property type="entry name" value="Winged helix' DNA-binding domain"/>
    <property type="match status" value="1"/>
</dbReference>
<dbReference type="OrthoDB" id="9803714at2"/>
<dbReference type="PANTHER" id="PTHR30419:SF28">
    <property type="entry name" value="HTH-TYPE TRANSCRIPTIONAL REGULATOR BSDA"/>
    <property type="match status" value="1"/>
</dbReference>
<dbReference type="Gene3D" id="3.40.190.290">
    <property type="match status" value="1"/>
</dbReference>
<dbReference type="CDD" id="cd05466">
    <property type="entry name" value="PBP2_LTTR_substrate"/>
    <property type="match status" value="1"/>
</dbReference>
<evidence type="ECO:0000256" key="3">
    <source>
        <dbReference type="ARBA" id="ARBA00023125"/>
    </source>
</evidence>
<comment type="similarity">
    <text evidence="1">Belongs to the LysR transcriptional regulatory family.</text>
</comment>
<dbReference type="Pfam" id="PF00126">
    <property type="entry name" value="HTH_1"/>
    <property type="match status" value="1"/>
</dbReference>
<dbReference type="AlphaFoldDB" id="A0A178MFS3"/>
<dbReference type="PRINTS" id="PR00039">
    <property type="entry name" value="HTHLYSR"/>
</dbReference>
<keyword evidence="3" id="KW-0238">DNA-binding</keyword>
<keyword evidence="4" id="KW-0804">Transcription</keyword>
<dbReference type="PANTHER" id="PTHR30419">
    <property type="entry name" value="HTH-TYPE TRANSCRIPTIONAL REGULATOR YBHD"/>
    <property type="match status" value="1"/>
</dbReference>
<dbReference type="InterPro" id="IPR050950">
    <property type="entry name" value="HTH-type_LysR_regulators"/>
</dbReference>
<dbReference type="SUPFAM" id="SSF53850">
    <property type="entry name" value="Periplasmic binding protein-like II"/>
    <property type="match status" value="1"/>
</dbReference>
<dbReference type="InterPro" id="IPR036390">
    <property type="entry name" value="WH_DNA-bd_sf"/>
</dbReference>
<sequence length="301" mass="32736">MELRHLRYFEAVARHSHVTRAAAELHIAQPALSKQISQLERELGITLFDRVGRSLRLTEAGEALLPYARAILAQVEEARAAMAERVGLKAGRVSIGAPPTVGAHLLPPLLAAFHQRYPGITLRLHEAGIQSLLDLLEAGLTDLAVVALPVSDELLTVTPLLNEPLVLIVSPTHPLAGRSEVTMAELRNERWILSPASYELREATLKACREAGFTPQTVMEGGETETLVRFVAAGLGIALVPALAVAGFHNVVSLTIRDQNLTRSLGLVWRSDRTASPAARALREFLVSELQQRPVSDLIRP</sequence>
<keyword evidence="7" id="KW-1185">Reference proteome</keyword>
<dbReference type="EMBL" id="LWQS01000038">
    <property type="protein sequence ID" value="OAN47406.1"/>
    <property type="molecule type" value="Genomic_DNA"/>
</dbReference>
<dbReference type="STRING" id="1707952.A6A03_01310"/>
<dbReference type="InterPro" id="IPR036388">
    <property type="entry name" value="WH-like_DNA-bd_sf"/>
</dbReference>
<dbReference type="Proteomes" id="UP000078287">
    <property type="component" value="Unassembled WGS sequence"/>
</dbReference>
<dbReference type="GO" id="GO:0005829">
    <property type="term" value="C:cytosol"/>
    <property type="evidence" value="ECO:0007669"/>
    <property type="project" value="TreeGrafter"/>
</dbReference>
<dbReference type="RefSeq" id="WP_066784629.1">
    <property type="nucleotide sequence ID" value="NZ_LWQS01000038.1"/>
</dbReference>
<evidence type="ECO:0000259" key="5">
    <source>
        <dbReference type="PROSITE" id="PS50931"/>
    </source>
</evidence>
<proteinExistence type="inferred from homology"/>
<evidence type="ECO:0000256" key="2">
    <source>
        <dbReference type="ARBA" id="ARBA00023015"/>
    </source>
</evidence>
<dbReference type="PROSITE" id="PS50931">
    <property type="entry name" value="HTH_LYSR"/>
    <property type="match status" value="1"/>
</dbReference>
<keyword evidence="2" id="KW-0805">Transcription regulation</keyword>
<organism evidence="6 7">
    <name type="scientific">Chloroflexus islandicus</name>
    <dbReference type="NCBI Taxonomy" id="1707952"/>
    <lineage>
        <taxon>Bacteria</taxon>
        <taxon>Bacillati</taxon>
        <taxon>Chloroflexota</taxon>
        <taxon>Chloroflexia</taxon>
        <taxon>Chloroflexales</taxon>
        <taxon>Chloroflexineae</taxon>
        <taxon>Chloroflexaceae</taxon>
        <taxon>Chloroflexus</taxon>
    </lineage>
</organism>
<feature type="domain" description="HTH lysR-type" evidence="5">
    <location>
        <begin position="1"/>
        <end position="58"/>
    </location>
</feature>
<gene>
    <name evidence="6" type="ORF">A6A03_01310</name>
</gene>
<evidence type="ECO:0000256" key="4">
    <source>
        <dbReference type="ARBA" id="ARBA00023163"/>
    </source>
</evidence>
<accession>A0A178MFS3</accession>
<evidence type="ECO:0000256" key="1">
    <source>
        <dbReference type="ARBA" id="ARBA00009437"/>
    </source>
</evidence>
<dbReference type="GO" id="GO:0003677">
    <property type="term" value="F:DNA binding"/>
    <property type="evidence" value="ECO:0007669"/>
    <property type="project" value="UniProtKB-KW"/>
</dbReference>
<protein>
    <submittedName>
        <fullName evidence="6">LysR family transcriptional regulator</fullName>
    </submittedName>
</protein>
<evidence type="ECO:0000313" key="6">
    <source>
        <dbReference type="EMBL" id="OAN47406.1"/>
    </source>
</evidence>
<name>A0A178MFS3_9CHLR</name>
<reference evidence="6 7" key="1">
    <citation type="submission" date="2016-04" db="EMBL/GenBank/DDBJ databases">
        <title>Chloroflexus islandicus sp. nov., a thermophilic filamentous anoxygenic phototrophic bacterium from geyser Strokkur (Iceland).</title>
        <authorList>
            <person name="Gaisin V.A."/>
            <person name="Kalashnikov A.M."/>
            <person name="Sukhacheva M.V."/>
            <person name="Grouzdev D.S."/>
            <person name="Ivanov T.M."/>
            <person name="Kuznetsov B."/>
            <person name="Gorlenko V.M."/>
        </authorList>
    </citation>
    <scope>NUCLEOTIDE SEQUENCE [LARGE SCALE GENOMIC DNA]</scope>
    <source>
        <strain evidence="7">isl-2</strain>
    </source>
</reference>
<comment type="caution">
    <text evidence="6">The sequence shown here is derived from an EMBL/GenBank/DDBJ whole genome shotgun (WGS) entry which is preliminary data.</text>
</comment>
<dbReference type="FunFam" id="1.10.10.10:FF:000001">
    <property type="entry name" value="LysR family transcriptional regulator"/>
    <property type="match status" value="1"/>
</dbReference>
<dbReference type="Gene3D" id="1.10.10.10">
    <property type="entry name" value="Winged helix-like DNA-binding domain superfamily/Winged helix DNA-binding domain"/>
    <property type="match status" value="1"/>
</dbReference>